<dbReference type="OrthoDB" id="668782at2"/>
<dbReference type="PANTHER" id="PTHR35174">
    <property type="entry name" value="BLL7171 PROTEIN-RELATED"/>
    <property type="match status" value="1"/>
</dbReference>
<keyword evidence="4" id="KW-1185">Reference proteome</keyword>
<dbReference type="Proteomes" id="UP000198822">
    <property type="component" value="Chromosome I"/>
</dbReference>
<name>A0A1G8BGZ0_9MICO</name>
<dbReference type="Pfam" id="PF03795">
    <property type="entry name" value="YCII"/>
    <property type="match status" value="1"/>
</dbReference>
<evidence type="ECO:0000313" key="4">
    <source>
        <dbReference type="Proteomes" id="UP000198822"/>
    </source>
</evidence>
<comment type="similarity">
    <text evidence="1">Belongs to the YciI family.</text>
</comment>
<dbReference type="SUPFAM" id="SSF54909">
    <property type="entry name" value="Dimeric alpha+beta barrel"/>
    <property type="match status" value="1"/>
</dbReference>
<dbReference type="STRING" id="399736.SAMN04489720_0938"/>
<accession>A0A1G8BGZ0</accession>
<gene>
    <name evidence="3" type="ORF">SAMN04489720_0938</name>
</gene>
<sequence>MQFMLIMRDDDAAAIERRDGDVQTMMAAMGAYNDRLEAAGALVTAVGLDAPSRGAVVHFGGVPPMVTDGPYGEIKELFNGFWIVEAADLAAATALAADAPLAAGMHLEVRRIHGDADLPA</sequence>
<dbReference type="EMBL" id="LT629695">
    <property type="protein sequence ID" value="SDH32283.1"/>
    <property type="molecule type" value="Genomic_DNA"/>
</dbReference>
<dbReference type="InterPro" id="IPR005545">
    <property type="entry name" value="YCII"/>
</dbReference>
<proteinExistence type="inferred from homology"/>
<organism evidence="3 4">
    <name type="scientific">Agrococcus jejuensis</name>
    <dbReference type="NCBI Taxonomy" id="399736"/>
    <lineage>
        <taxon>Bacteria</taxon>
        <taxon>Bacillati</taxon>
        <taxon>Actinomycetota</taxon>
        <taxon>Actinomycetes</taxon>
        <taxon>Micrococcales</taxon>
        <taxon>Microbacteriaceae</taxon>
        <taxon>Agrococcus</taxon>
    </lineage>
</organism>
<reference evidence="4" key="1">
    <citation type="submission" date="2016-10" db="EMBL/GenBank/DDBJ databases">
        <authorList>
            <person name="Varghese N."/>
            <person name="Submissions S."/>
        </authorList>
    </citation>
    <scope>NUCLEOTIDE SEQUENCE [LARGE SCALE GENOMIC DNA]</scope>
    <source>
        <strain evidence="4">DSM 22002</strain>
    </source>
</reference>
<feature type="domain" description="YCII-related" evidence="2">
    <location>
        <begin position="1"/>
        <end position="112"/>
    </location>
</feature>
<evidence type="ECO:0000256" key="1">
    <source>
        <dbReference type="ARBA" id="ARBA00007689"/>
    </source>
</evidence>
<protein>
    <submittedName>
        <fullName evidence="3">Uncharacterized conserved protein</fullName>
    </submittedName>
</protein>
<dbReference type="InterPro" id="IPR011008">
    <property type="entry name" value="Dimeric_a/b-barrel"/>
</dbReference>
<dbReference type="PANTHER" id="PTHR35174:SF4">
    <property type="entry name" value="BLL7163 PROTEIN"/>
    <property type="match status" value="1"/>
</dbReference>
<evidence type="ECO:0000313" key="3">
    <source>
        <dbReference type="EMBL" id="SDH32283.1"/>
    </source>
</evidence>
<dbReference type="RefSeq" id="WP_157674670.1">
    <property type="nucleotide sequence ID" value="NZ_LT629695.1"/>
</dbReference>
<dbReference type="AlphaFoldDB" id="A0A1G8BGZ0"/>
<dbReference type="Gene3D" id="3.30.70.1060">
    <property type="entry name" value="Dimeric alpha+beta barrel"/>
    <property type="match status" value="1"/>
</dbReference>
<evidence type="ECO:0000259" key="2">
    <source>
        <dbReference type="Pfam" id="PF03795"/>
    </source>
</evidence>